<feature type="region of interest" description="Disordered" evidence="1">
    <location>
        <begin position="31"/>
        <end position="95"/>
    </location>
</feature>
<dbReference type="Proteomes" id="UP001152622">
    <property type="component" value="Chromosome 5"/>
</dbReference>
<dbReference type="EMBL" id="JAINUF010000005">
    <property type="protein sequence ID" value="KAJ8360113.1"/>
    <property type="molecule type" value="Genomic_DNA"/>
</dbReference>
<evidence type="ECO:0000256" key="1">
    <source>
        <dbReference type="SAM" id="MobiDB-lite"/>
    </source>
</evidence>
<reference evidence="2" key="1">
    <citation type="journal article" date="2023" name="Science">
        <title>Genome structures resolve the early diversification of teleost fishes.</title>
        <authorList>
            <person name="Parey E."/>
            <person name="Louis A."/>
            <person name="Montfort J."/>
            <person name="Bouchez O."/>
            <person name="Roques C."/>
            <person name="Iampietro C."/>
            <person name="Lluch J."/>
            <person name="Castinel A."/>
            <person name="Donnadieu C."/>
            <person name="Desvignes T."/>
            <person name="Floi Bucao C."/>
            <person name="Jouanno E."/>
            <person name="Wen M."/>
            <person name="Mejri S."/>
            <person name="Dirks R."/>
            <person name="Jansen H."/>
            <person name="Henkel C."/>
            <person name="Chen W.J."/>
            <person name="Zahm M."/>
            <person name="Cabau C."/>
            <person name="Klopp C."/>
            <person name="Thompson A.W."/>
            <person name="Robinson-Rechavi M."/>
            <person name="Braasch I."/>
            <person name="Lecointre G."/>
            <person name="Bobe J."/>
            <person name="Postlethwait J.H."/>
            <person name="Berthelot C."/>
            <person name="Roest Crollius H."/>
            <person name="Guiguen Y."/>
        </authorList>
    </citation>
    <scope>NUCLEOTIDE SEQUENCE</scope>
    <source>
        <strain evidence="2">WJC10195</strain>
    </source>
</reference>
<keyword evidence="3" id="KW-1185">Reference proteome</keyword>
<evidence type="ECO:0000313" key="3">
    <source>
        <dbReference type="Proteomes" id="UP001152622"/>
    </source>
</evidence>
<gene>
    <name evidence="2" type="ORF">SKAU_G00166380</name>
</gene>
<name>A0A9Q1FJI8_SYNKA</name>
<sequence length="139" mass="15359">MSSQQHWTKWRSAAGLGRSWLYQCRIPPCGASGTGARRRKTGHLPGRNSSIHTCAEGPRPPAEQTWREPAQAATQRGAPVPLQKTGNRKPQWRPNWPRVTVQEVWDEVEEGVKTRPAVSRHTSPLAGSLQPRVLCSPGA</sequence>
<evidence type="ECO:0000313" key="2">
    <source>
        <dbReference type="EMBL" id="KAJ8360113.1"/>
    </source>
</evidence>
<feature type="region of interest" description="Disordered" evidence="1">
    <location>
        <begin position="113"/>
        <end position="139"/>
    </location>
</feature>
<comment type="caution">
    <text evidence="2">The sequence shown here is derived from an EMBL/GenBank/DDBJ whole genome shotgun (WGS) entry which is preliminary data.</text>
</comment>
<dbReference type="AlphaFoldDB" id="A0A9Q1FJI8"/>
<proteinExistence type="predicted"/>
<accession>A0A9Q1FJI8</accession>
<organism evidence="2 3">
    <name type="scientific">Synaphobranchus kaupii</name>
    <name type="common">Kaup's arrowtooth eel</name>
    <dbReference type="NCBI Taxonomy" id="118154"/>
    <lineage>
        <taxon>Eukaryota</taxon>
        <taxon>Metazoa</taxon>
        <taxon>Chordata</taxon>
        <taxon>Craniata</taxon>
        <taxon>Vertebrata</taxon>
        <taxon>Euteleostomi</taxon>
        <taxon>Actinopterygii</taxon>
        <taxon>Neopterygii</taxon>
        <taxon>Teleostei</taxon>
        <taxon>Anguilliformes</taxon>
        <taxon>Synaphobranchidae</taxon>
        <taxon>Synaphobranchus</taxon>
    </lineage>
</organism>
<protein>
    <submittedName>
        <fullName evidence="2">Uncharacterized protein</fullName>
    </submittedName>
</protein>